<evidence type="ECO:0000256" key="8">
    <source>
        <dbReference type="RuleBase" id="RU000554"/>
    </source>
</evidence>
<evidence type="ECO:0000259" key="10">
    <source>
        <dbReference type="PROSITE" id="PS00906"/>
    </source>
</evidence>
<dbReference type="RefSeq" id="WP_022864589.1">
    <property type="nucleotide sequence ID" value="NZ_JASOZV010000015.1"/>
</dbReference>
<dbReference type="EMBL" id="LSDN01000028">
    <property type="protein sequence ID" value="KXB79338.1"/>
    <property type="molecule type" value="Genomic_DNA"/>
</dbReference>
<proteinExistence type="inferred from homology"/>
<evidence type="ECO:0000256" key="3">
    <source>
        <dbReference type="ARBA" id="ARBA00012288"/>
    </source>
</evidence>
<evidence type="ECO:0000256" key="4">
    <source>
        <dbReference type="ARBA" id="ARBA00022793"/>
    </source>
</evidence>
<comment type="subunit">
    <text evidence="7">Homodimer.</text>
</comment>
<gene>
    <name evidence="7" type="primary">hemE</name>
    <name evidence="11" type="ORF">HMPREF1862_01961</name>
</gene>
<organism evidence="11 12">
    <name type="scientific">Varibaculum cambriense</name>
    <dbReference type="NCBI Taxonomy" id="184870"/>
    <lineage>
        <taxon>Bacteria</taxon>
        <taxon>Bacillati</taxon>
        <taxon>Actinomycetota</taxon>
        <taxon>Actinomycetes</taxon>
        <taxon>Actinomycetales</taxon>
        <taxon>Actinomycetaceae</taxon>
        <taxon>Varibaculum</taxon>
    </lineage>
</organism>
<evidence type="ECO:0000313" key="11">
    <source>
        <dbReference type="EMBL" id="KXB79338.1"/>
    </source>
</evidence>
<comment type="caution">
    <text evidence="11">The sequence shown here is derived from an EMBL/GenBank/DDBJ whole genome shotgun (WGS) entry which is preliminary data.</text>
</comment>
<evidence type="ECO:0000256" key="1">
    <source>
        <dbReference type="ARBA" id="ARBA00004804"/>
    </source>
</evidence>
<keyword evidence="6 7" id="KW-0627">Porphyrin biosynthesis</keyword>
<dbReference type="AlphaFoldDB" id="A0AB34WXD5"/>
<evidence type="ECO:0000256" key="2">
    <source>
        <dbReference type="ARBA" id="ARBA00009935"/>
    </source>
</evidence>
<dbReference type="Proteomes" id="UP000070572">
    <property type="component" value="Unassembled WGS sequence"/>
</dbReference>
<keyword evidence="5 7" id="KW-0456">Lyase</keyword>
<dbReference type="GO" id="GO:0005829">
    <property type="term" value="C:cytosol"/>
    <property type="evidence" value="ECO:0007669"/>
    <property type="project" value="TreeGrafter"/>
</dbReference>
<keyword evidence="7" id="KW-0963">Cytoplasm</keyword>
<dbReference type="HAMAP" id="MF_00218">
    <property type="entry name" value="URO_D"/>
    <property type="match status" value="1"/>
</dbReference>
<evidence type="ECO:0000256" key="5">
    <source>
        <dbReference type="ARBA" id="ARBA00023239"/>
    </source>
</evidence>
<dbReference type="InterPro" id="IPR006361">
    <property type="entry name" value="Uroporphyrinogen_deCO2ase_HemE"/>
</dbReference>
<dbReference type="InterPro" id="IPR000257">
    <property type="entry name" value="Uroporphyrinogen_deCOase"/>
</dbReference>
<dbReference type="InterPro" id="IPR038071">
    <property type="entry name" value="UROD/MetE-like_sf"/>
</dbReference>
<sequence length="344" mass="37511">MSEQNSFLKAVRGLRPDKTPVWFMRQAGRSLPEYRRLRADKDMLTACTTPDLAAEITLQPVRRYGVDAAIFFSDIVTPLYLAGLEVEIVPGKGPVFADPILEPQDVDRLTSHQGFDPDCITEAAQIACGELGETPLIAFAAAPFTLASYLIGKTRSKNHLEARAFMHSYPDAWNRLARWCADMSAAFLAAQIAGGARTAQVFDSWVGDLSRADYQTYCWEHSRVVIDSAHAHGVPVIHFGVGAASLLDLMRDAGAECIGVDWRLPLGEAVKIIEHGPGDRFAVQGNIDPAILFASSQVRRDHVDQVLAEGKKAAAHIVNLGHGVPPNADPAVLQEIVDQVHESR</sequence>
<dbReference type="GO" id="GO:0004853">
    <property type="term" value="F:uroporphyrinogen decarboxylase activity"/>
    <property type="evidence" value="ECO:0007669"/>
    <property type="project" value="UniProtKB-UniRule"/>
</dbReference>
<feature type="binding site" evidence="7">
    <location>
        <position position="204"/>
    </location>
    <ligand>
        <name>substrate</name>
    </ligand>
</feature>
<comment type="similarity">
    <text evidence="2 7 9">Belongs to the uroporphyrinogen decarboxylase family.</text>
</comment>
<protein>
    <recommendedName>
        <fullName evidence="3 7">Uroporphyrinogen decarboxylase</fullName>
        <shortName evidence="7">UPD</shortName>
        <shortName evidence="7">URO-D</shortName>
        <ecNumber evidence="3 7">4.1.1.37</ecNumber>
    </recommendedName>
</protein>
<dbReference type="SUPFAM" id="SSF51726">
    <property type="entry name" value="UROD/MetE-like"/>
    <property type="match status" value="1"/>
</dbReference>
<feature type="binding site" evidence="7">
    <location>
        <position position="322"/>
    </location>
    <ligand>
        <name>substrate</name>
    </ligand>
</feature>
<comment type="pathway">
    <text evidence="1 7 8">Porphyrin-containing compound metabolism; protoporphyrin-IX biosynthesis; coproporphyrinogen-III from 5-aminolevulinate: step 4/4.</text>
</comment>
<evidence type="ECO:0000256" key="9">
    <source>
        <dbReference type="RuleBase" id="RU004169"/>
    </source>
</evidence>
<evidence type="ECO:0000313" key="12">
    <source>
        <dbReference type="Proteomes" id="UP000070572"/>
    </source>
</evidence>
<feature type="domain" description="Uroporphyrinogen decarboxylase (URO-D)" evidence="10">
    <location>
        <begin position="20"/>
        <end position="29"/>
    </location>
</feature>
<dbReference type="GO" id="GO:0006782">
    <property type="term" value="P:protoporphyrinogen IX biosynthetic process"/>
    <property type="evidence" value="ECO:0007669"/>
    <property type="project" value="UniProtKB-UniRule"/>
</dbReference>
<comment type="subcellular location">
    <subcellularLocation>
        <location evidence="7">Cytoplasm</location>
    </subcellularLocation>
</comment>
<evidence type="ECO:0000256" key="6">
    <source>
        <dbReference type="ARBA" id="ARBA00023244"/>
    </source>
</evidence>
<feature type="site" description="Transition state stabilizer" evidence="7">
    <location>
        <position position="74"/>
    </location>
</feature>
<dbReference type="PANTHER" id="PTHR21091:SF169">
    <property type="entry name" value="UROPORPHYRINOGEN DECARBOXYLASE"/>
    <property type="match status" value="1"/>
</dbReference>
<feature type="binding site" evidence="7">
    <location>
        <begin position="25"/>
        <end position="29"/>
    </location>
    <ligand>
        <name>substrate</name>
    </ligand>
</feature>
<dbReference type="CDD" id="cd00717">
    <property type="entry name" value="URO-D"/>
    <property type="match status" value="1"/>
</dbReference>
<name>A0AB34WXD5_9ACTO</name>
<keyword evidence="4 7" id="KW-0210">Decarboxylase</keyword>
<dbReference type="Pfam" id="PF01208">
    <property type="entry name" value="URO-D"/>
    <property type="match status" value="1"/>
</dbReference>
<feature type="binding site" evidence="7">
    <location>
        <position position="149"/>
    </location>
    <ligand>
        <name>substrate</name>
    </ligand>
</feature>
<feature type="binding site" evidence="7">
    <location>
        <position position="74"/>
    </location>
    <ligand>
        <name>substrate</name>
    </ligand>
</feature>
<dbReference type="GeneID" id="78352377"/>
<comment type="function">
    <text evidence="7">Catalyzes the decarboxylation of four acetate groups of uroporphyrinogen-III to yield coproporphyrinogen-III.</text>
</comment>
<reference evidence="11 12" key="1">
    <citation type="submission" date="2016-01" db="EMBL/GenBank/DDBJ databases">
        <authorList>
            <person name="Mitreva M."/>
            <person name="Pepin K.H."/>
            <person name="Mihindukulasuriya K.A."/>
            <person name="Fulton R."/>
            <person name="Fronick C."/>
            <person name="O'Laughlin M."/>
            <person name="Miner T."/>
            <person name="Herter B."/>
            <person name="Rosa B.A."/>
            <person name="Cordes M."/>
            <person name="Tomlinson C."/>
            <person name="Wollam A."/>
            <person name="Palsikar V.B."/>
            <person name="Mardis E.R."/>
            <person name="Wilson R.K."/>
        </authorList>
    </citation>
    <scope>NUCLEOTIDE SEQUENCE [LARGE SCALE GENOMIC DNA]</scope>
    <source>
        <strain evidence="11 12">DNF00696</strain>
    </source>
</reference>
<dbReference type="EC" id="4.1.1.37" evidence="3 7"/>
<comment type="caution">
    <text evidence="7">Lacks conserved residue(s) required for the propagation of feature annotation.</text>
</comment>
<dbReference type="PROSITE" id="PS00906">
    <property type="entry name" value="UROD_1"/>
    <property type="match status" value="1"/>
</dbReference>
<dbReference type="Gene3D" id="3.20.20.210">
    <property type="match status" value="1"/>
</dbReference>
<accession>A0AB34WXD5</accession>
<comment type="catalytic activity">
    <reaction evidence="7 8">
        <text>uroporphyrinogen III + 4 H(+) = coproporphyrinogen III + 4 CO2</text>
        <dbReference type="Rhea" id="RHEA:19865"/>
        <dbReference type="ChEBI" id="CHEBI:15378"/>
        <dbReference type="ChEBI" id="CHEBI:16526"/>
        <dbReference type="ChEBI" id="CHEBI:57308"/>
        <dbReference type="ChEBI" id="CHEBI:57309"/>
        <dbReference type="EC" id="4.1.1.37"/>
    </reaction>
</comment>
<evidence type="ECO:0000256" key="7">
    <source>
        <dbReference type="HAMAP-Rule" id="MF_00218"/>
    </source>
</evidence>
<dbReference type="PANTHER" id="PTHR21091">
    <property type="entry name" value="METHYLTETRAHYDROFOLATE:HOMOCYSTEINE METHYLTRANSFERASE RELATED"/>
    <property type="match status" value="1"/>
</dbReference>
<dbReference type="NCBIfam" id="TIGR01464">
    <property type="entry name" value="hemE"/>
    <property type="match status" value="1"/>
</dbReference>